<sequence>MRFVIIGLSVTSSWGNGHATTYRALLKELKALGHDILFLEKDVPYYANNRDLPKPEFCKLGLYKTNEELKEDYKEDVANADVVIVGSYVQQGVEVGNWAISTAKGITAFYDIDTPVTLAKLERKDFEYLDPELISKYDMYLSFSGGSILNHLEKHYDSPNAKALYCSVDPELYYPEDVENKWQMGYLGTYSPDRQPTVSELLNKPAAQFPQKNFVVAGPNYPEDFKWSPNVQRIDHLPPAQHRGFYNSQKYTLNVTREDMIRAGYSPSVRLFEAAACGVPIISDFWNGIDSIFKVNTEILIAGSAADVKQCFESITEEERRQIGENARKKVLKHHTAKARAKELETYVVEALETSKI</sequence>
<dbReference type="GO" id="GO:0016757">
    <property type="term" value="F:glycosyltransferase activity"/>
    <property type="evidence" value="ECO:0007669"/>
    <property type="project" value="UniProtKB-KW"/>
</dbReference>
<accession>A0ABU3CFI6</accession>
<dbReference type="Proteomes" id="UP001245285">
    <property type="component" value="Unassembled WGS sequence"/>
</dbReference>
<keyword evidence="2" id="KW-0328">Glycosyltransferase</keyword>
<name>A0ABU3CFI6_9FLAO</name>
<organism evidence="2 3">
    <name type="scientific">Autumnicola lenta</name>
    <dbReference type="NCBI Taxonomy" id="3075593"/>
    <lineage>
        <taxon>Bacteria</taxon>
        <taxon>Pseudomonadati</taxon>
        <taxon>Bacteroidota</taxon>
        <taxon>Flavobacteriia</taxon>
        <taxon>Flavobacteriales</taxon>
        <taxon>Flavobacteriaceae</taxon>
        <taxon>Autumnicola</taxon>
    </lineage>
</organism>
<dbReference type="SUPFAM" id="SSF53756">
    <property type="entry name" value="UDP-Glycosyltransferase/glycogen phosphorylase"/>
    <property type="match status" value="1"/>
</dbReference>
<feature type="domain" description="Spore protein YkvP/CgeB glycosyl transferase-like" evidence="1">
    <location>
        <begin position="200"/>
        <end position="345"/>
    </location>
</feature>
<evidence type="ECO:0000259" key="1">
    <source>
        <dbReference type="Pfam" id="PF13524"/>
    </source>
</evidence>
<dbReference type="EC" id="2.4.-.-" evidence="2"/>
<evidence type="ECO:0000313" key="3">
    <source>
        <dbReference type="Proteomes" id="UP001245285"/>
    </source>
</evidence>
<keyword evidence="3" id="KW-1185">Reference proteome</keyword>
<protein>
    <submittedName>
        <fullName evidence="2">Glycosyltransferase</fullName>
        <ecNumber evidence="2">2.4.-.-</ecNumber>
    </submittedName>
</protein>
<dbReference type="InterPro" id="IPR055259">
    <property type="entry name" value="YkvP/CgeB_Glyco_trans-like"/>
</dbReference>
<gene>
    <name evidence="2" type="ORF">RM545_00020</name>
</gene>
<dbReference type="EMBL" id="JAVRHO010000001">
    <property type="protein sequence ID" value="MDT0645061.1"/>
    <property type="molecule type" value="Genomic_DNA"/>
</dbReference>
<reference evidence="2 3" key="1">
    <citation type="submission" date="2023-09" db="EMBL/GenBank/DDBJ databases">
        <authorList>
            <person name="Rey-Velasco X."/>
        </authorList>
    </citation>
    <scope>NUCLEOTIDE SEQUENCE [LARGE SCALE GENOMIC DNA]</scope>
    <source>
        <strain evidence="2 3">F260</strain>
    </source>
</reference>
<proteinExistence type="predicted"/>
<comment type="caution">
    <text evidence="2">The sequence shown here is derived from an EMBL/GenBank/DDBJ whole genome shotgun (WGS) entry which is preliminary data.</text>
</comment>
<dbReference type="Pfam" id="PF13524">
    <property type="entry name" value="Glyco_trans_1_2"/>
    <property type="match status" value="1"/>
</dbReference>
<dbReference type="Gene3D" id="3.40.50.2000">
    <property type="entry name" value="Glycogen Phosphorylase B"/>
    <property type="match status" value="1"/>
</dbReference>
<evidence type="ECO:0000313" key="2">
    <source>
        <dbReference type="EMBL" id="MDT0645061.1"/>
    </source>
</evidence>
<dbReference type="RefSeq" id="WP_311493213.1">
    <property type="nucleotide sequence ID" value="NZ_JAVRHO010000001.1"/>
</dbReference>
<keyword evidence="2" id="KW-0808">Transferase</keyword>